<feature type="region of interest" description="Disordered" evidence="7">
    <location>
        <begin position="85"/>
        <end position="132"/>
    </location>
</feature>
<dbReference type="SMART" id="SM00343">
    <property type="entry name" value="ZnF_C2HC"/>
    <property type="match status" value="1"/>
</dbReference>
<feature type="compositionally biased region" description="Polar residues" evidence="7">
    <location>
        <begin position="117"/>
        <end position="128"/>
    </location>
</feature>
<evidence type="ECO:0000313" key="10">
    <source>
        <dbReference type="EMBL" id="CAD8628828.1"/>
    </source>
</evidence>
<keyword evidence="2" id="KW-0479">Metal-binding</keyword>
<reference evidence="10" key="1">
    <citation type="submission" date="2021-01" db="EMBL/GenBank/DDBJ databases">
        <authorList>
            <person name="Corre E."/>
            <person name="Pelletier E."/>
            <person name="Niang G."/>
            <person name="Scheremetjew M."/>
            <person name="Finn R."/>
            <person name="Kale V."/>
            <person name="Holt S."/>
            <person name="Cochrane G."/>
            <person name="Meng A."/>
            <person name="Brown T."/>
            <person name="Cohen L."/>
        </authorList>
    </citation>
    <scope>NUCLEOTIDE SEQUENCE</scope>
    <source>
        <strain evidence="10">CCAP979/52</strain>
    </source>
</reference>
<keyword evidence="5" id="KW-0539">Nucleus</keyword>
<evidence type="ECO:0000259" key="9">
    <source>
        <dbReference type="PROSITE" id="PS51282"/>
    </source>
</evidence>
<dbReference type="GO" id="GO:0008270">
    <property type="term" value="F:zinc ion binding"/>
    <property type="evidence" value="ECO:0007669"/>
    <property type="project" value="UniProtKB-KW"/>
</dbReference>
<feature type="compositionally biased region" description="Gly residues" evidence="7">
    <location>
        <begin position="427"/>
        <end position="438"/>
    </location>
</feature>
<feature type="domain" description="DWNN" evidence="9">
    <location>
        <begin position="5"/>
        <end position="78"/>
    </location>
</feature>
<dbReference type="InterPro" id="IPR014891">
    <property type="entry name" value="DWNN_domain"/>
</dbReference>
<dbReference type="SMART" id="SM01180">
    <property type="entry name" value="DWNN"/>
    <property type="match status" value="1"/>
</dbReference>
<dbReference type="InterPro" id="IPR013083">
    <property type="entry name" value="Znf_RING/FYVE/PHD"/>
</dbReference>
<keyword evidence="3 6" id="KW-0863">Zinc-finger</keyword>
<feature type="compositionally biased region" description="Basic and acidic residues" evidence="7">
    <location>
        <begin position="346"/>
        <end position="359"/>
    </location>
</feature>
<dbReference type="GO" id="GO:0005634">
    <property type="term" value="C:nucleus"/>
    <property type="evidence" value="ECO:0007669"/>
    <property type="project" value="UniProtKB-SubCell"/>
</dbReference>
<dbReference type="PROSITE" id="PS51282">
    <property type="entry name" value="DWNN"/>
    <property type="match status" value="1"/>
</dbReference>
<dbReference type="GO" id="GO:0061630">
    <property type="term" value="F:ubiquitin protein ligase activity"/>
    <property type="evidence" value="ECO:0007669"/>
    <property type="project" value="InterPro"/>
</dbReference>
<keyword evidence="4" id="KW-0862">Zinc</keyword>
<evidence type="ECO:0000256" key="4">
    <source>
        <dbReference type="ARBA" id="ARBA00022833"/>
    </source>
</evidence>
<feature type="compositionally biased region" description="Pro residues" evidence="7">
    <location>
        <begin position="389"/>
        <end position="398"/>
    </location>
</feature>
<evidence type="ECO:0000256" key="5">
    <source>
        <dbReference type="ARBA" id="ARBA00023242"/>
    </source>
</evidence>
<evidence type="ECO:0000259" key="8">
    <source>
        <dbReference type="PROSITE" id="PS50158"/>
    </source>
</evidence>
<evidence type="ECO:0008006" key="11">
    <source>
        <dbReference type="Google" id="ProtNLM"/>
    </source>
</evidence>
<organism evidence="10">
    <name type="scientific">Cryptomonas curvata</name>
    <dbReference type="NCBI Taxonomy" id="233186"/>
    <lineage>
        <taxon>Eukaryota</taxon>
        <taxon>Cryptophyceae</taxon>
        <taxon>Cryptomonadales</taxon>
        <taxon>Cryptomonadaceae</taxon>
        <taxon>Cryptomonas</taxon>
    </lineage>
</organism>
<feature type="compositionally biased region" description="Basic residues" evidence="7">
    <location>
        <begin position="450"/>
        <end position="461"/>
    </location>
</feature>
<dbReference type="InterPro" id="IPR025829">
    <property type="entry name" value="Zn_knuckle_CX2CX3GHX4C"/>
</dbReference>
<dbReference type="GO" id="GO:0006397">
    <property type="term" value="P:mRNA processing"/>
    <property type="evidence" value="ECO:0007669"/>
    <property type="project" value="InterPro"/>
</dbReference>
<evidence type="ECO:0000256" key="1">
    <source>
        <dbReference type="ARBA" id="ARBA00004123"/>
    </source>
</evidence>
<feature type="domain" description="CCHC-type" evidence="8">
    <location>
        <begin position="184"/>
        <end position="198"/>
    </location>
</feature>
<dbReference type="PROSITE" id="PS50158">
    <property type="entry name" value="ZF_CCHC"/>
    <property type="match status" value="1"/>
</dbReference>
<dbReference type="EMBL" id="HBEZ01011821">
    <property type="protein sequence ID" value="CAD8628828.1"/>
    <property type="molecule type" value="Transcribed_RNA"/>
</dbReference>
<dbReference type="SUPFAM" id="SSF57850">
    <property type="entry name" value="RING/U-box"/>
    <property type="match status" value="1"/>
</dbReference>
<dbReference type="Gene3D" id="3.30.40.10">
    <property type="entry name" value="Zinc/RING finger domain, C3HC4 (zinc finger)"/>
    <property type="match status" value="1"/>
</dbReference>
<dbReference type="InterPro" id="IPR036875">
    <property type="entry name" value="Znf_CCHC_sf"/>
</dbReference>
<dbReference type="Gene3D" id="3.10.20.90">
    <property type="entry name" value="Phosphatidylinositol 3-kinase Catalytic Subunit, Chain A, domain 1"/>
    <property type="match status" value="1"/>
</dbReference>
<evidence type="ECO:0000256" key="3">
    <source>
        <dbReference type="ARBA" id="ARBA00022771"/>
    </source>
</evidence>
<evidence type="ECO:0000256" key="2">
    <source>
        <dbReference type="ARBA" id="ARBA00022723"/>
    </source>
</evidence>
<evidence type="ECO:0000256" key="7">
    <source>
        <dbReference type="SAM" id="MobiDB-lite"/>
    </source>
</evidence>
<dbReference type="AlphaFoldDB" id="A0A7S0M1K7"/>
<feature type="region of interest" description="Disordered" evidence="7">
    <location>
        <begin position="346"/>
        <end position="461"/>
    </location>
</feature>
<dbReference type="SUPFAM" id="SSF57756">
    <property type="entry name" value="Retrovirus zinc finger-like domains"/>
    <property type="match status" value="1"/>
</dbReference>
<dbReference type="InterPro" id="IPR001878">
    <property type="entry name" value="Znf_CCHC"/>
</dbReference>
<sequence length="477" mass="51481">MTSVIHFKFRSALLSETLNFDGDYLSLLDLKRLIAKKKGLLNAADIDFAITNKITGEEYTKEDTFIPKNTEVLVKKTNAKQQLEALRTNPSGSSAVPRPLPVPLAKTAGSDGPALPFSSSAVASSDGTGEQELDEDALLKKMIEEQNEEWQRSQQQRRQANFPPNNQKFAPGGSGAKPPSHYICNRCEKPGHWKKDCPTMGDPAFDERKFAVGVPICRTRVLADQSGVGAGLDVMRLPDGRLVQCVPAEADFEKAIGTGKQMVNVPADGTIPKELQCAITKDIAENAHILPCCQSNVSLVAITPILEDRATCPICLQTDITLDMLKPNLRLRETVRTFLKTALDRGIRLKRPPRPETDKGNAPSDQASAEIQAPPPLPVEGEDISTRAPLPPPPLPPPPDDRGDVGRGFGGGNQQNQRGPDSHFPPAGGGYAGGGGAGFQSNSNREGGGRRRSGGGKRRRCVPQYVFFVSHALVLHV</sequence>
<dbReference type="Gene3D" id="4.10.60.10">
    <property type="entry name" value="Zinc finger, CCHC-type"/>
    <property type="match status" value="1"/>
</dbReference>
<name>A0A7S0M1K7_9CRYP</name>
<dbReference type="GO" id="GO:0016567">
    <property type="term" value="P:protein ubiquitination"/>
    <property type="evidence" value="ECO:0007669"/>
    <property type="project" value="InterPro"/>
</dbReference>
<protein>
    <recommendedName>
        <fullName evidence="11">DWNN domain-containing protein</fullName>
    </recommendedName>
</protein>
<feature type="region of interest" description="Disordered" evidence="7">
    <location>
        <begin position="147"/>
        <end position="179"/>
    </location>
</feature>
<dbReference type="GO" id="GO:0006511">
    <property type="term" value="P:ubiquitin-dependent protein catabolic process"/>
    <property type="evidence" value="ECO:0007669"/>
    <property type="project" value="TreeGrafter"/>
</dbReference>
<dbReference type="Pfam" id="PF13696">
    <property type="entry name" value="zf-CCHC_2"/>
    <property type="match status" value="1"/>
</dbReference>
<accession>A0A7S0M1K7</accession>
<dbReference type="PANTHER" id="PTHR15439">
    <property type="entry name" value="RETINOBLASTOMA-BINDING PROTEIN 6"/>
    <property type="match status" value="1"/>
</dbReference>
<evidence type="ECO:0000256" key="6">
    <source>
        <dbReference type="PROSITE-ProRule" id="PRU00047"/>
    </source>
</evidence>
<proteinExistence type="predicted"/>
<dbReference type="PANTHER" id="PTHR15439:SF0">
    <property type="entry name" value="CELL DIVISION CYCLE AND APOPTOSIS REGULATOR PROTEIN 1-RELATED"/>
    <property type="match status" value="1"/>
</dbReference>
<dbReference type="Pfam" id="PF08783">
    <property type="entry name" value="DWNN"/>
    <property type="match status" value="1"/>
</dbReference>
<gene>
    <name evidence="10" type="ORF">CCUR1050_LOCUS6507</name>
</gene>
<comment type="subcellular location">
    <subcellularLocation>
        <location evidence="1">Nucleus</location>
    </subcellularLocation>
</comment>
<dbReference type="GO" id="GO:0003676">
    <property type="term" value="F:nucleic acid binding"/>
    <property type="evidence" value="ECO:0007669"/>
    <property type="project" value="InterPro"/>
</dbReference>
<dbReference type="InterPro" id="IPR033489">
    <property type="entry name" value="RBBP6"/>
</dbReference>